<keyword evidence="3" id="KW-1185">Reference proteome</keyword>
<dbReference type="InParanoid" id="B4CYW9"/>
<feature type="region of interest" description="Disordered" evidence="1">
    <location>
        <begin position="148"/>
        <end position="197"/>
    </location>
</feature>
<dbReference type="EMBL" id="ABVL01000004">
    <property type="protein sequence ID" value="EDY20660.1"/>
    <property type="molecule type" value="Genomic_DNA"/>
</dbReference>
<sequence length="197" mass="21630">MPDEIPPLSLGLGDNNENLVLLDTAEEAAPSEAANMAELLRLVPGLASDAHAVDLARAVNHFKHGTDYRVIENPTEFANAYRARIEHENPSAEWQEGVVRLRDYGIPDFSQIQPPKLTGGKLTFYAADNFLGVPYEVEAENLEAVPEYNPMPLTPLPRSPAPAAGNPEEEYEEKPREKPEDESEGEAEEEPNAAAED</sequence>
<feature type="compositionally biased region" description="Acidic residues" evidence="1">
    <location>
        <begin position="180"/>
        <end position="197"/>
    </location>
</feature>
<gene>
    <name evidence="2" type="ORF">CfE428DRAFT_1857</name>
</gene>
<evidence type="ECO:0000313" key="3">
    <source>
        <dbReference type="Proteomes" id="UP000005824"/>
    </source>
</evidence>
<dbReference type="Proteomes" id="UP000005824">
    <property type="component" value="Unassembled WGS sequence"/>
</dbReference>
<evidence type="ECO:0000313" key="2">
    <source>
        <dbReference type="EMBL" id="EDY20660.1"/>
    </source>
</evidence>
<dbReference type="STRING" id="497964.CfE428DRAFT_1857"/>
<reference evidence="2 3" key="1">
    <citation type="journal article" date="2011" name="J. Bacteriol.">
        <title>Genome sequence of Chthoniobacter flavus Ellin428, an aerobic heterotrophic soil bacterium.</title>
        <authorList>
            <person name="Kant R."/>
            <person name="van Passel M.W."/>
            <person name="Palva A."/>
            <person name="Lucas S."/>
            <person name="Lapidus A."/>
            <person name="Glavina Del Rio T."/>
            <person name="Dalin E."/>
            <person name="Tice H."/>
            <person name="Bruce D."/>
            <person name="Goodwin L."/>
            <person name="Pitluck S."/>
            <person name="Larimer F.W."/>
            <person name="Land M.L."/>
            <person name="Hauser L."/>
            <person name="Sangwan P."/>
            <person name="de Vos W.M."/>
            <person name="Janssen P.H."/>
            <person name="Smidt H."/>
        </authorList>
    </citation>
    <scope>NUCLEOTIDE SEQUENCE [LARGE SCALE GENOMIC DNA]</scope>
    <source>
        <strain evidence="2 3">Ellin428</strain>
    </source>
</reference>
<name>B4CYW9_9BACT</name>
<protein>
    <submittedName>
        <fullName evidence="2">Uncharacterized protein</fullName>
    </submittedName>
</protein>
<evidence type="ECO:0000256" key="1">
    <source>
        <dbReference type="SAM" id="MobiDB-lite"/>
    </source>
</evidence>
<accession>B4CYW9</accession>
<dbReference type="AlphaFoldDB" id="B4CYW9"/>
<comment type="caution">
    <text evidence="2">The sequence shown here is derived from an EMBL/GenBank/DDBJ whole genome shotgun (WGS) entry which is preliminary data.</text>
</comment>
<dbReference type="RefSeq" id="WP_006979183.1">
    <property type="nucleotide sequence ID" value="NZ_ABVL01000004.1"/>
</dbReference>
<organism evidence="2 3">
    <name type="scientific">Chthoniobacter flavus Ellin428</name>
    <dbReference type="NCBI Taxonomy" id="497964"/>
    <lineage>
        <taxon>Bacteria</taxon>
        <taxon>Pseudomonadati</taxon>
        <taxon>Verrucomicrobiota</taxon>
        <taxon>Spartobacteria</taxon>
        <taxon>Chthoniobacterales</taxon>
        <taxon>Chthoniobacteraceae</taxon>
        <taxon>Chthoniobacter</taxon>
    </lineage>
</organism>
<proteinExistence type="predicted"/>